<keyword evidence="4 5" id="KW-0472">Membrane</keyword>
<dbReference type="eggNOG" id="COG3307">
    <property type="taxonomic scope" value="Bacteria"/>
</dbReference>
<gene>
    <name evidence="7" type="ORF">JP36_03690</name>
</gene>
<keyword evidence="2 5" id="KW-0812">Transmembrane</keyword>
<dbReference type="EMBL" id="JPXX01000009">
    <property type="protein sequence ID" value="KGQ38250.1"/>
    <property type="molecule type" value="Genomic_DNA"/>
</dbReference>
<comment type="subcellular location">
    <subcellularLocation>
        <location evidence="1">Membrane</location>
        <topology evidence="1">Multi-pass membrane protein</topology>
    </subcellularLocation>
</comment>
<feature type="transmembrane region" description="Helical" evidence="5">
    <location>
        <begin position="205"/>
        <end position="221"/>
    </location>
</feature>
<dbReference type="InterPro" id="IPR051533">
    <property type="entry name" value="WaaL-like"/>
</dbReference>
<evidence type="ECO:0000256" key="1">
    <source>
        <dbReference type="ARBA" id="ARBA00004141"/>
    </source>
</evidence>
<evidence type="ECO:0000256" key="3">
    <source>
        <dbReference type="ARBA" id="ARBA00022989"/>
    </source>
</evidence>
<feature type="transmembrane region" description="Helical" evidence="5">
    <location>
        <begin position="403"/>
        <end position="419"/>
    </location>
</feature>
<reference evidence="7 8" key="1">
    <citation type="submission" date="2014-08" db="EMBL/GenBank/DDBJ databases">
        <title>Chaperone-usher fimbriae in a diverse selection of Gallibacterium genomes.</title>
        <authorList>
            <person name="Kudirkiene E."/>
            <person name="Bager R.J."/>
            <person name="Johnson T.J."/>
            <person name="Bojesen A.M."/>
        </authorList>
    </citation>
    <scope>NUCLEOTIDE SEQUENCE [LARGE SCALE GENOMIC DNA]</scope>
    <source>
        <strain evidence="7 8">CCM5974</strain>
    </source>
</reference>
<feature type="transmembrane region" description="Helical" evidence="5">
    <location>
        <begin position="35"/>
        <end position="52"/>
    </location>
</feature>
<sequence>MFNPPTFHRSISFFLNLSVAYFFIALVIIPKAYGTGVVLATVGLLLFIFYAFRAREKCFLDSSCYAFVVAFCFYFFIYLLDVLIHQDSTKILDGPSRALTFLFVFYLFKNYPIKLQLLLYVIPLGGIISGLFSFYQVNILHYNRAFQFSYQMPIQFGDISMSLGMFCAAIFFYSWNKKLNFLSILCVTGIIGGVIGSLFSLSRGGWLLSPFILLILLYLNRTIFSKKAIIGCILTFLVAFSLIISMNTPIKSRIEIVYQQITNILSNRQLSNLPNDGSVSPRLELWKAGLLAIQEKPLFGWGDKGADTKRAQQAKQGIISEHDGQYGHSHNQFLNDTLERGVIGLLSLLAVFLFPLWQFFKAYRENKDNLEVRLLATLGIIHITSVMSYGLTQVFFAHNSGNMFYFFLTVLFYAMLLEYKKQTMHLNK</sequence>
<feature type="domain" description="O-antigen ligase-related" evidence="6">
    <location>
        <begin position="193"/>
        <end position="348"/>
    </location>
</feature>
<feature type="transmembrane region" description="Helical" evidence="5">
    <location>
        <begin position="12"/>
        <end position="29"/>
    </location>
</feature>
<dbReference type="GO" id="GO:0016020">
    <property type="term" value="C:membrane"/>
    <property type="evidence" value="ECO:0007669"/>
    <property type="project" value="UniProtKB-SubCell"/>
</dbReference>
<evidence type="ECO:0000313" key="8">
    <source>
        <dbReference type="Proteomes" id="UP000030539"/>
    </source>
</evidence>
<name>A0A0A2Y6P4_9PAST</name>
<dbReference type="Pfam" id="PF04932">
    <property type="entry name" value="Wzy_C"/>
    <property type="match status" value="1"/>
</dbReference>
<feature type="transmembrane region" description="Helical" evidence="5">
    <location>
        <begin position="117"/>
        <end position="135"/>
    </location>
</feature>
<evidence type="ECO:0000259" key="6">
    <source>
        <dbReference type="Pfam" id="PF04932"/>
    </source>
</evidence>
<dbReference type="AlphaFoldDB" id="A0A0A2Y6P4"/>
<evidence type="ECO:0000313" key="7">
    <source>
        <dbReference type="EMBL" id="KGQ38250.1"/>
    </source>
</evidence>
<dbReference type="Proteomes" id="UP000030539">
    <property type="component" value="Unassembled WGS sequence"/>
</dbReference>
<feature type="transmembrane region" description="Helical" evidence="5">
    <location>
        <begin position="91"/>
        <end position="108"/>
    </location>
</feature>
<keyword evidence="3 5" id="KW-1133">Transmembrane helix</keyword>
<evidence type="ECO:0000256" key="5">
    <source>
        <dbReference type="SAM" id="Phobius"/>
    </source>
</evidence>
<dbReference type="RefSeq" id="WP_039172050.1">
    <property type="nucleotide sequence ID" value="NZ_JPXX01000009.1"/>
</dbReference>
<dbReference type="STRING" id="155515.JP36_03690"/>
<dbReference type="PANTHER" id="PTHR37422:SF17">
    <property type="entry name" value="O-ANTIGEN LIGASE"/>
    <property type="match status" value="1"/>
</dbReference>
<dbReference type="InterPro" id="IPR007016">
    <property type="entry name" value="O-antigen_ligase-rel_domated"/>
</dbReference>
<evidence type="ECO:0000256" key="4">
    <source>
        <dbReference type="ARBA" id="ARBA00023136"/>
    </source>
</evidence>
<feature type="transmembrane region" description="Helical" evidence="5">
    <location>
        <begin position="181"/>
        <end position="199"/>
    </location>
</feature>
<accession>A0A0A2Y6P4</accession>
<dbReference type="PANTHER" id="PTHR37422">
    <property type="entry name" value="TEICHURONIC ACID BIOSYNTHESIS PROTEIN TUAE"/>
    <property type="match status" value="1"/>
</dbReference>
<feature type="transmembrane region" description="Helical" evidence="5">
    <location>
        <begin position="341"/>
        <end position="360"/>
    </location>
</feature>
<evidence type="ECO:0000256" key="2">
    <source>
        <dbReference type="ARBA" id="ARBA00022692"/>
    </source>
</evidence>
<protein>
    <recommendedName>
        <fullName evidence="6">O-antigen ligase-related domain-containing protein</fullName>
    </recommendedName>
</protein>
<organism evidence="7 8">
    <name type="scientific">Gallibacterium genomosp. 1</name>
    <dbReference type="NCBI Taxonomy" id="155515"/>
    <lineage>
        <taxon>Bacteria</taxon>
        <taxon>Pseudomonadati</taxon>
        <taxon>Pseudomonadota</taxon>
        <taxon>Gammaproteobacteria</taxon>
        <taxon>Pasteurellales</taxon>
        <taxon>Pasteurellaceae</taxon>
        <taxon>Gallibacterium</taxon>
    </lineage>
</organism>
<proteinExistence type="predicted"/>
<feature type="transmembrane region" description="Helical" evidence="5">
    <location>
        <begin position="64"/>
        <end position="85"/>
    </location>
</feature>
<feature type="transmembrane region" description="Helical" evidence="5">
    <location>
        <begin position="228"/>
        <end position="246"/>
    </location>
</feature>
<comment type="caution">
    <text evidence="7">The sequence shown here is derived from an EMBL/GenBank/DDBJ whole genome shotgun (WGS) entry which is preliminary data.</text>
</comment>
<feature type="transmembrane region" description="Helical" evidence="5">
    <location>
        <begin position="372"/>
        <end position="391"/>
    </location>
</feature>
<feature type="transmembrane region" description="Helical" evidence="5">
    <location>
        <begin position="155"/>
        <end position="174"/>
    </location>
</feature>